<dbReference type="SUPFAM" id="SSF55811">
    <property type="entry name" value="Nudix"/>
    <property type="match status" value="1"/>
</dbReference>
<sequence length="184" mass="20578">MENKLKRLDRTIAFEGEVVDLYKDKMQYPDGSIHNWDFVCHKKGYGACILPVLPDGRILLIRQFRPAVDDTILEIPAGGIEPGDESTLVCARRELVEETGYTSDEFSHLLRIQVAVAYCNEWLDIYLARNCEKAASGKQLDEGEDISNEVYEVGDLMKMISEGQIQDAKTVAAITAYAAGMGRE</sequence>
<dbReference type="EMBL" id="FQXK01000003">
    <property type="protein sequence ID" value="SHH13385.1"/>
    <property type="molecule type" value="Genomic_DNA"/>
</dbReference>
<feature type="domain" description="Nudix hydrolase" evidence="3">
    <location>
        <begin position="42"/>
        <end position="173"/>
    </location>
</feature>
<comment type="cofactor">
    <cofactor evidence="1">
        <name>Mg(2+)</name>
        <dbReference type="ChEBI" id="CHEBI:18420"/>
    </cofactor>
</comment>
<dbReference type="RefSeq" id="WP_073384941.1">
    <property type="nucleotide sequence ID" value="NZ_FQXK01000003.1"/>
</dbReference>
<evidence type="ECO:0000313" key="4">
    <source>
        <dbReference type="EMBL" id="SHH13385.1"/>
    </source>
</evidence>
<dbReference type="InterPro" id="IPR015797">
    <property type="entry name" value="NUDIX_hydrolase-like_dom_sf"/>
</dbReference>
<dbReference type="STRING" id="1121131.SAMN02745229_00319"/>
<dbReference type="OrthoDB" id="9806150at2"/>
<name>A0A1M5QGV2_BUTFI</name>
<dbReference type="InterPro" id="IPR020084">
    <property type="entry name" value="NUDIX_hydrolase_CS"/>
</dbReference>
<organism evidence="4 5">
    <name type="scientific">Butyrivibrio fibrisolvens DSM 3071</name>
    <dbReference type="NCBI Taxonomy" id="1121131"/>
    <lineage>
        <taxon>Bacteria</taxon>
        <taxon>Bacillati</taxon>
        <taxon>Bacillota</taxon>
        <taxon>Clostridia</taxon>
        <taxon>Lachnospirales</taxon>
        <taxon>Lachnospiraceae</taxon>
        <taxon>Butyrivibrio</taxon>
    </lineage>
</organism>
<protein>
    <submittedName>
        <fullName evidence="4">ADP-ribose pyrophosphatase</fullName>
    </submittedName>
</protein>
<keyword evidence="5" id="KW-1185">Reference proteome</keyword>
<dbReference type="GO" id="GO:0019693">
    <property type="term" value="P:ribose phosphate metabolic process"/>
    <property type="evidence" value="ECO:0007669"/>
    <property type="project" value="TreeGrafter"/>
</dbReference>
<keyword evidence="2" id="KW-0378">Hydrolase</keyword>
<evidence type="ECO:0000256" key="1">
    <source>
        <dbReference type="ARBA" id="ARBA00001946"/>
    </source>
</evidence>
<dbReference type="GeneID" id="89508933"/>
<dbReference type="GO" id="GO:0016787">
    <property type="term" value="F:hydrolase activity"/>
    <property type="evidence" value="ECO:0007669"/>
    <property type="project" value="UniProtKB-KW"/>
</dbReference>
<evidence type="ECO:0000313" key="5">
    <source>
        <dbReference type="Proteomes" id="UP000184278"/>
    </source>
</evidence>
<evidence type="ECO:0000259" key="3">
    <source>
        <dbReference type="PROSITE" id="PS51462"/>
    </source>
</evidence>
<evidence type="ECO:0000256" key="2">
    <source>
        <dbReference type="ARBA" id="ARBA00022801"/>
    </source>
</evidence>
<dbReference type="PROSITE" id="PS00893">
    <property type="entry name" value="NUDIX_BOX"/>
    <property type="match status" value="1"/>
</dbReference>
<reference evidence="5" key="1">
    <citation type="submission" date="2016-11" db="EMBL/GenBank/DDBJ databases">
        <authorList>
            <person name="Varghese N."/>
            <person name="Submissions S."/>
        </authorList>
    </citation>
    <scope>NUCLEOTIDE SEQUENCE [LARGE SCALE GENOMIC DNA]</scope>
    <source>
        <strain evidence="5">DSM 3071</strain>
    </source>
</reference>
<dbReference type="Gene3D" id="3.90.79.10">
    <property type="entry name" value="Nucleoside Triphosphate Pyrophosphohydrolase"/>
    <property type="match status" value="1"/>
</dbReference>
<dbReference type="AlphaFoldDB" id="A0A1M5QGV2"/>
<dbReference type="Pfam" id="PF00293">
    <property type="entry name" value="NUDIX"/>
    <property type="match status" value="1"/>
</dbReference>
<dbReference type="GO" id="GO:0006753">
    <property type="term" value="P:nucleoside phosphate metabolic process"/>
    <property type="evidence" value="ECO:0007669"/>
    <property type="project" value="TreeGrafter"/>
</dbReference>
<accession>A0A1M5QGV2</accession>
<proteinExistence type="predicted"/>
<dbReference type="Proteomes" id="UP000184278">
    <property type="component" value="Unassembled WGS sequence"/>
</dbReference>
<dbReference type="InterPro" id="IPR000086">
    <property type="entry name" value="NUDIX_hydrolase_dom"/>
</dbReference>
<gene>
    <name evidence="4" type="ORF">SAMN02745229_00319</name>
</gene>
<dbReference type="PROSITE" id="PS51462">
    <property type="entry name" value="NUDIX"/>
    <property type="match status" value="1"/>
</dbReference>
<dbReference type="PANTHER" id="PTHR11839">
    <property type="entry name" value="UDP/ADP-SUGAR PYROPHOSPHATASE"/>
    <property type="match status" value="1"/>
</dbReference>
<dbReference type="PANTHER" id="PTHR11839:SF18">
    <property type="entry name" value="NUDIX HYDROLASE DOMAIN-CONTAINING PROTEIN"/>
    <property type="match status" value="1"/>
</dbReference>